<evidence type="ECO:0000313" key="3">
    <source>
        <dbReference type="Proteomes" id="UP000639338"/>
    </source>
</evidence>
<dbReference type="AlphaFoldDB" id="A0A834Y0I9"/>
<feature type="region of interest" description="Disordered" evidence="1">
    <location>
        <begin position="121"/>
        <end position="149"/>
    </location>
</feature>
<evidence type="ECO:0000313" key="2">
    <source>
        <dbReference type="EMBL" id="KAF7994291.1"/>
    </source>
</evidence>
<reference evidence="2 3" key="1">
    <citation type="submission" date="2020-08" db="EMBL/GenBank/DDBJ databases">
        <title>Aphidius gifuensis genome sequencing and assembly.</title>
        <authorList>
            <person name="Du Z."/>
        </authorList>
    </citation>
    <scope>NUCLEOTIDE SEQUENCE [LARGE SCALE GENOMIC DNA]</scope>
    <source>
        <strain evidence="2">YNYX2018</strain>
        <tissue evidence="2">Adults</tissue>
    </source>
</reference>
<evidence type="ECO:0000256" key="1">
    <source>
        <dbReference type="SAM" id="MobiDB-lite"/>
    </source>
</evidence>
<sequence length="371" mass="41236">MTSRCETVNPGKREIRVYAFAENPSELRNDTDIKAQAAEAEQEINELNLKQKLASTTNDESIKTSVTSEPPLPPLSSESPLKSLNSILHEAFPNVTIKSNPIKLSRPPSPLELNLITKNTYSSSPTSKQYQSIQESSNTTNGPSASPLKSLNSILHEAVPNVKIKSNSIKLSRPPSPLEFNLITKRTKNTYSSSPTSKQYESIQESSNTSLHNHSNQSLENNIVYLNTLNQAEWEHVVNKKSPDANDDKMKRKANGPSELPSSSLLSSASSLKSLNLTLHNAVSISIQELSNTNSHDQSLLCSVDLTFYEVLQDVSSINIDNSITDQHEKTMKPNESIKKIHQVTNHTGEITVDAQFWDDWWRQGSNMKKN</sequence>
<comment type="caution">
    <text evidence="2">The sequence shown here is derived from an EMBL/GenBank/DDBJ whole genome shotgun (WGS) entry which is preliminary data.</text>
</comment>
<feature type="compositionally biased region" description="Polar residues" evidence="1">
    <location>
        <begin position="53"/>
        <end position="67"/>
    </location>
</feature>
<keyword evidence="3" id="KW-1185">Reference proteome</keyword>
<feature type="compositionally biased region" description="Basic and acidic residues" evidence="1">
    <location>
        <begin position="241"/>
        <end position="250"/>
    </location>
</feature>
<feature type="region of interest" description="Disordered" evidence="1">
    <location>
        <begin position="241"/>
        <end position="265"/>
    </location>
</feature>
<feature type="region of interest" description="Disordered" evidence="1">
    <location>
        <begin position="53"/>
        <end position="80"/>
    </location>
</feature>
<proteinExistence type="predicted"/>
<feature type="region of interest" description="Disordered" evidence="1">
    <location>
        <begin position="189"/>
        <end position="216"/>
    </location>
</feature>
<dbReference type="Proteomes" id="UP000639338">
    <property type="component" value="Unassembled WGS sequence"/>
</dbReference>
<name>A0A834Y0I9_APHGI</name>
<accession>A0A834Y0I9</accession>
<gene>
    <name evidence="2" type="ORF">HCN44_003381</name>
</gene>
<protein>
    <submittedName>
        <fullName evidence="2">Uncharacterized protein</fullName>
    </submittedName>
</protein>
<dbReference type="EMBL" id="JACMRX010000002">
    <property type="protein sequence ID" value="KAF7994291.1"/>
    <property type="molecule type" value="Genomic_DNA"/>
</dbReference>
<organism evidence="2 3">
    <name type="scientific">Aphidius gifuensis</name>
    <name type="common">Parasitoid wasp</name>
    <dbReference type="NCBI Taxonomy" id="684658"/>
    <lineage>
        <taxon>Eukaryota</taxon>
        <taxon>Metazoa</taxon>
        <taxon>Ecdysozoa</taxon>
        <taxon>Arthropoda</taxon>
        <taxon>Hexapoda</taxon>
        <taxon>Insecta</taxon>
        <taxon>Pterygota</taxon>
        <taxon>Neoptera</taxon>
        <taxon>Endopterygota</taxon>
        <taxon>Hymenoptera</taxon>
        <taxon>Apocrita</taxon>
        <taxon>Ichneumonoidea</taxon>
        <taxon>Braconidae</taxon>
        <taxon>Aphidiinae</taxon>
        <taxon>Aphidius</taxon>
    </lineage>
</organism>